<dbReference type="InterPro" id="IPR043428">
    <property type="entry name" value="LivM-like"/>
</dbReference>
<evidence type="ECO:0000313" key="7">
    <source>
        <dbReference type="EMBL" id="GAK60692.1"/>
    </source>
</evidence>
<keyword evidence="3 6" id="KW-0812">Transmembrane</keyword>
<dbReference type="GO" id="GO:0005886">
    <property type="term" value="C:plasma membrane"/>
    <property type="evidence" value="ECO:0007669"/>
    <property type="project" value="UniProtKB-SubCell"/>
</dbReference>
<proteinExistence type="predicted"/>
<evidence type="ECO:0000256" key="6">
    <source>
        <dbReference type="SAM" id="Phobius"/>
    </source>
</evidence>
<keyword evidence="2" id="KW-1003">Cell membrane</keyword>
<dbReference type="eggNOG" id="COG4177">
    <property type="taxonomic scope" value="Bacteria"/>
</dbReference>
<comment type="subcellular location">
    <subcellularLocation>
        <location evidence="1">Cell membrane</location>
        <topology evidence="1">Multi-pass membrane protein</topology>
    </subcellularLocation>
</comment>
<feature type="transmembrane region" description="Helical" evidence="6">
    <location>
        <begin position="33"/>
        <end position="51"/>
    </location>
</feature>
<sequence length="336" mass="36950">MTSYLQRPRWIFVLLILVGLGFIALANRVFNEYILSIITFVGISMILALSLNITNGFTGLFSLGHPAFMAIGGYVTAILTFPLNRKAMLLPDLYPWLAQIRIHFLPAMVIGGILAALTAFVIGVPVLRLRGHYLAVATMGFLIIVQVLITNWDSVTRGPLGLNGLPALTNLWWVYFWVIATFYVSWKIKFSSYGRSMFAIRENEMAAQCSGINLFRTRVAALAIGAFFAGVAGGLWAHLITAITPHSFSLIMAFHIVVMVVVGGMGSISGACVAAVLCSTITEFFRPLEERFEVYGIGEISMALILILILIYRPSGIFGSREPAFLIKEKLPGDYK</sequence>
<evidence type="ECO:0000256" key="4">
    <source>
        <dbReference type="ARBA" id="ARBA00022989"/>
    </source>
</evidence>
<feature type="transmembrane region" description="Helical" evidence="6">
    <location>
        <begin position="9"/>
        <end position="27"/>
    </location>
</feature>
<dbReference type="PANTHER" id="PTHR30482">
    <property type="entry name" value="HIGH-AFFINITY BRANCHED-CHAIN AMINO ACID TRANSPORT SYSTEM PERMEASE"/>
    <property type="match status" value="1"/>
</dbReference>
<dbReference type="EMBL" id="DF820474">
    <property type="protein sequence ID" value="GAK60692.1"/>
    <property type="molecule type" value="Genomic_DNA"/>
</dbReference>
<gene>
    <name evidence="7" type="ORF">U27_00590</name>
</gene>
<dbReference type="CDD" id="cd06581">
    <property type="entry name" value="TM_PBP1_LivM_like"/>
    <property type="match status" value="1"/>
</dbReference>
<organism evidence="7">
    <name type="scientific">Vecturithrix granuli</name>
    <dbReference type="NCBI Taxonomy" id="1499967"/>
    <lineage>
        <taxon>Bacteria</taxon>
        <taxon>Candidatus Moduliflexota</taxon>
        <taxon>Candidatus Vecturitrichia</taxon>
        <taxon>Candidatus Vecturitrichales</taxon>
        <taxon>Candidatus Vecturitrichaceae</taxon>
        <taxon>Candidatus Vecturithrix</taxon>
    </lineage>
</organism>
<keyword evidence="4 6" id="KW-1133">Transmembrane helix</keyword>
<accession>A0A081C7Y7</accession>
<feature type="transmembrane region" description="Helical" evidence="6">
    <location>
        <begin position="252"/>
        <end position="280"/>
    </location>
</feature>
<evidence type="ECO:0000256" key="3">
    <source>
        <dbReference type="ARBA" id="ARBA00022692"/>
    </source>
</evidence>
<feature type="transmembrane region" description="Helical" evidence="6">
    <location>
        <begin position="103"/>
        <end position="126"/>
    </location>
</feature>
<keyword evidence="5 6" id="KW-0472">Membrane</keyword>
<feature type="transmembrane region" description="Helical" evidence="6">
    <location>
        <begin position="133"/>
        <end position="152"/>
    </location>
</feature>
<dbReference type="InterPro" id="IPR001851">
    <property type="entry name" value="ABC_transp_permease"/>
</dbReference>
<evidence type="ECO:0000313" key="8">
    <source>
        <dbReference type="Proteomes" id="UP000030661"/>
    </source>
</evidence>
<dbReference type="PANTHER" id="PTHR30482:SF10">
    <property type="entry name" value="HIGH-AFFINITY BRANCHED-CHAIN AMINO ACID TRANSPORT PROTEIN BRAE"/>
    <property type="match status" value="1"/>
</dbReference>
<dbReference type="AlphaFoldDB" id="A0A081C7Y7"/>
<dbReference type="Proteomes" id="UP000030661">
    <property type="component" value="Unassembled WGS sequence"/>
</dbReference>
<dbReference type="GO" id="GO:0015658">
    <property type="term" value="F:branched-chain amino acid transmembrane transporter activity"/>
    <property type="evidence" value="ECO:0007669"/>
    <property type="project" value="InterPro"/>
</dbReference>
<feature type="transmembrane region" description="Helical" evidence="6">
    <location>
        <begin position="63"/>
        <end position="83"/>
    </location>
</feature>
<reference evidence="7" key="1">
    <citation type="journal article" date="2015" name="PeerJ">
        <title>First genomic representation of candidate bacterial phylum KSB3 points to enhanced environmental sensing as a trigger of wastewater bulking.</title>
        <authorList>
            <person name="Sekiguchi Y."/>
            <person name="Ohashi A."/>
            <person name="Parks D.H."/>
            <person name="Yamauchi T."/>
            <person name="Tyson G.W."/>
            <person name="Hugenholtz P."/>
        </authorList>
    </citation>
    <scope>NUCLEOTIDE SEQUENCE [LARGE SCALE GENOMIC DNA]</scope>
</reference>
<feature type="transmembrane region" description="Helical" evidence="6">
    <location>
        <begin position="292"/>
        <end position="312"/>
    </location>
</feature>
<name>A0A081C7Y7_VECG1</name>
<evidence type="ECO:0000256" key="2">
    <source>
        <dbReference type="ARBA" id="ARBA00022475"/>
    </source>
</evidence>
<evidence type="ECO:0000256" key="5">
    <source>
        <dbReference type="ARBA" id="ARBA00023136"/>
    </source>
</evidence>
<feature type="transmembrane region" description="Helical" evidence="6">
    <location>
        <begin position="219"/>
        <end position="240"/>
    </location>
</feature>
<protein>
    <submittedName>
        <fullName evidence="7">Inner-membrane translocator</fullName>
    </submittedName>
</protein>
<dbReference type="STRING" id="1499967.U27_00590"/>
<evidence type="ECO:0000256" key="1">
    <source>
        <dbReference type="ARBA" id="ARBA00004651"/>
    </source>
</evidence>
<feature type="transmembrane region" description="Helical" evidence="6">
    <location>
        <begin position="172"/>
        <end position="188"/>
    </location>
</feature>
<dbReference type="HOGENOM" id="CLU_031365_1_2_0"/>
<keyword evidence="8" id="KW-1185">Reference proteome</keyword>
<dbReference type="Pfam" id="PF02653">
    <property type="entry name" value="BPD_transp_2"/>
    <property type="match status" value="1"/>
</dbReference>